<keyword evidence="2" id="KW-0560">Oxidoreductase</keyword>
<evidence type="ECO:0000259" key="4">
    <source>
        <dbReference type="Pfam" id="PF00881"/>
    </source>
</evidence>
<evidence type="ECO:0000313" key="5">
    <source>
        <dbReference type="EMBL" id="MFB9679788.1"/>
    </source>
</evidence>
<evidence type="ECO:0000313" key="6">
    <source>
        <dbReference type="Proteomes" id="UP001589610"/>
    </source>
</evidence>
<reference evidence="5 6" key="1">
    <citation type="submission" date="2024-09" db="EMBL/GenBank/DDBJ databases">
        <authorList>
            <person name="Sun Q."/>
            <person name="Mori K."/>
        </authorList>
    </citation>
    <scope>NUCLEOTIDE SEQUENCE [LARGE SCALE GENOMIC DNA]</scope>
    <source>
        <strain evidence="5 6">JCM 3028</strain>
    </source>
</reference>
<protein>
    <submittedName>
        <fullName evidence="5">Nitroreductase family protein</fullName>
    </submittedName>
</protein>
<evidence type="ECO:0000256" key="2">
    <source>
        <dbReference type="ARBA" id="ARBA00023002"/>
    </source>
</evidence>
<dbReference type="PANTHER" id="PTHR43673">
    <property type="entry name" value="NAD(P)H NITROREDUCTASE YDGI-RELATED"/>
    <property type="match status" value="1"/>
</dbReference>
<dbReference type="InterPro" id="IPR000415">
    <property type="entry name" value="Nitroreductase-like"/>
</dbReference>
<proteinExistence type="inferred from homology"/>
<dbReference type="Gene3D" id="3.40.109.10">
    <property type="entry name" value="NADH Oxidase"/>
    <property type="match status" value="1"/>
</dbReference>
<organism evidence="5 6">
    <name type="scientific">Streptosporangium vulgare</name>
    <dbReference type="NCBI Taxonomy" id="46190"/>
    <lineage>
        <taxon>Bacteria</taxon>
        <taxon>Bacillati</taxon>
        <taxon>Actinomycetota</taxon>
        <taxon>Actinomycetes</taxon>
        <taxon>Streptosporangiales</taxon>
        <taxon>Streptosporangiaceae</taxon>
        <taxon>Streptosporangium</taxon>
    </lineage>
</organism>
<dbReference type="CDD" id="cd02062">
    <property type="entry name" value="Nitro_FMN_reductase"/>
    <property type="match status" value="1"/>
</dbReference>
<dbReference type="EMBL" id="JBHMBS010000018">
    <property type="protein sequence ID" value="MFB9679788.1"/>
    <property type="molecule type" value="Genomic_DNA"/>
</dbReference>
<sequence length="268" mass="29135">MGGEAGTKTGTEASGDVAGDASANTANTETKEYTESMAGSESTRTEGGPAGMDVFEALYTTRAMRRVKPDPIPEEVQRSILDAAVRAPSGGNVQSWRFLLVDDLAVKERLGPLYRDALGRLFEGHYKLMREKAEAEGDARTLNVLKSAKHLADHFEGYPLLLFAFVRNDPSGGSIFPSVWSAQLAARAHGVGSALTSVLGIFHAEETLRVLGVPEDKGWTLACTVTFGYPTGRWGVAPRRPAHEVSYRNRWGQDVGFEVPEPLWRPED</sequence>
<comment type="similarity">
    <text evidence="1">Belongs to the nitroreductase family.</text>
</comment>
<accession>A0ABV5TQC3</accession>
<feature type="domain" description="Nitroreductase" evidence="4">
    <location>
        <begin position="61"/>
        <end position="229"/>
    </location>
</feature>
<name>A0ABV5TQC3_9ACTN</name>
<comment type="caution">
    <text evidence="5">The sequence shown here is derived from an EMBL/GenBank/DDBJ whole genome shotgun (WGS) entry which is preliminary data.</text>
</comment>
<evidence type="ECO:0000256" key="1">
    <source>
        <dbReference type="ARBA" id="ARBA00007118"/>
    </source>
</evidence>
<dbReference type="RefSeq" id="WP_344749999.1">
    <property type="nucleotide sequence ID" value="NZ_BAAAWW010000214.1"/>
</dbReference>
<dbReference type="SUPFAM" id="SSF55469">
    <property type="entry name" value="FMN-dependent nitroreductase-like"/>
    <property type="match status" value="1"/>
</dbReference>
<gene>
    <name evidence="5" type="ORF">ACFFRH_30250</name>
</gene>
<dbReference type="PANTHER" id="PTHR43673:SF10">
    <property type="entry name" value="NADH DEHYDROGENASE_NAD(P)H NITROREDUCTASE XCC3605-RELATED"/>
    <property type="match status" value="1"/>
</dbReference>
<keyword evidence="6" id="KW-1185">Reference proteome</keyword>
<dbReference type="InterPro" id="IPR029479">
    <property type="entry name" value="Nitroreductase"/>
</dbReference>
<feature type="compositionally biased region" description="Low complexity" evidence="3">
    <location>
        <begin position="1"/>
        <end position="15"/>
    </location>
</feature>
<dbReference type="Pfam" id="PF00881">
    <property type="entry name" value="Nitroreductase"/>
    <property type="match status" value="1"/>
</dbReference>
<evidence type="ECO:0000256" key="3">
    <source>
        <dbReference type="SAM" id="MobiDB-lite"/>
    </source>
</evidence>
<dbReference type="Proteomes" id="UP001589610">
    <property type="component" value="Unassembled WGS sequence"/>
</dbReference>
<feature type="region of interest" description="Disordered" evidence="3">
    <location>
        <begin position="1"/>
        <end position="51"/>
    </location>
</feature>